<dbReference type="Pfam" id="PF05043">
    <property type="entry name" value="Mga"/>
    <property type="match status" value="1"/>
</dbReference>
<organism evidence="9 10">
    <name type="scientific">Brachyspira murdochii (strain ATCC 51284 / DSM 12563 / 56-150)</name>
    <name type="common">Serpulina murdochii</name>
    <dbReference type="NCBI Taxonomy" id="526224"/>
    <lineage>
        <taxon>Bacteria</taxon>
        <taxon>Pseudomonadati</taxon>
        <taxon>Spirochaetota</taxon>
        <taxon>Spirochaetia</taxon>
        <taxon>Brachyspirales</taxon>
        <taxon>Brachyspiraceae</taxon>
        <taxon>Brachyspira</taxon>
    </lineage>
</organism>
<dbReference type="Gene3D" id="1.10.10.10">
    <property type="entry name" value="Winged helix-like DNA-binding domain superfamily/Winged helix DNA-binding domain"/>
    <property type="match status" value="2"/>
</dbReference>
<feature type="domain" description="PTS EIIA type-2" evidence="6">
    <location>
        <begin position="488"/>
        <end position="627"/>
    </location>
</feature>
<evidence type="ECO:0000313" key="10">
    <source>
        <dbReference type="Proteomes" id="UP000001915"/>
    </source>
</evidence>
<proteinExistence type="predicted"/>
<dbReference type="PROSITE" id="PS51372">
    <property type="entry name" value="PRD_2"/>
    <property type="match status" value="2"/>
</dbReference>
<evidence type="ECO:0000259" key="6">
    <source>
        <dbReference type="PROSITE" id="PS51094"/>
    </source>
</evidence>
<dbReference type="InterPro" id="IPR036388">
    <property type="entry name" value="WH-like_DNA-bd_sf"/>
</dbReference>
<dbReference type="eggNOG" id="COG3711">
    <property type="taxonomic scope" value="Bacteria"/>
</dbReference>
<keyword evidence="5" id="KW-0804">Transcription</keyword>
<evidence type="ECO:0000259" key="8">
    <source>
        <dbReference type="PROSITE" id="PS51372"/>
    </source>
</evidence>
<dbReference type="InterPro" id="IPR036390">
    <property type="entry name" value="WH_DNA-bd_sf"/>
</dbReference>
<dbReference type="SUPFAM" id="SSF46785">
    <property type="entry name" value="Winged helix' DNA-binding domain"/>
    <property type="match status" value="1"/>
</dbReference>
<dbReference type="InterPro" id="IPR002178">
    <property type="entry name" value="PTS_EIIA_type-2_dom"/>
</dbReference>
<evidence type="ECO:0000256" key="1">
    <source>
        <dbReference type="ARBA" id="ARBA00022679"/>
    </source>
</evidence>
<dbReference type="HOGENOM" id="CLU_013442_5_1_12"/>
<dbReference type="GO" id="GO:0006355">
    <property type="term" value="P:regulation of DNA-templated transcription"/>
    <property type="evidence" value="ECO:0007669"/>
    <property type="project" value="InterPro"/>
</dbReference>
<dbReference type="Pfam" id="PF00359">
    <property type="entry name" value="PTS_EIIA_2"/>
    <property type="match status" value="1"/>
</dbReference>
<dbReference type="Proteomes" id="UP000001915">
    <property type="component" value="Chromosome"/>
</dbReference>
<dbReference type="eggNOG" id="COG1762">
    <property type="taxonomic scope" value="Bacteria"/>
</dbReference>
<dbReference type="PROSITE" id="PS51094">
    <property type="entry name" value="PTS_EIIA_TYPE_2"/>
    <property type="match status" value="1"/>
</dbReference>
<dbReference type="SUPFAM" id="SSF55804">
    <property type="entry name" value="Phoshotransferase/anion transport protein"/>
    <property type="match status" value="1"/>
</dbReference>
<dbReference type="SUPFAM" id="SSF52794">
    <property type="entry name" value="PTS system IIB component-like"/>
    <property type="match status" value="1"/>
</dbReference>
<dbReference type="EMBL" id="CP001959">
    <property type="protein sequence ID" value="ADG70786.1"/>
    <property type="molecule type" value="Genomic_DNA"/>
</dbReference>
<dbReference type="PROSITE" id="PS51099">
    <property type="entry name" value="PTS_EIIB_TYPE_2"/>
    <property type="match status" value="1"/>
</dbReference>
<dbReference type="RefSeq" id="WP_013113212.1">
    <property type="nucleotide sequence ID" value="NC_014150.1"/>
</dbReference>
<dbReference type="InterPro" id="IPR016152">
    <property type="entry name" value="PTrfase/Anion_transptr"/>
</dbReference>
<evidence type="ECO:0000256" key="4">
    <source>
        <dbReference type="ARBA" id="ARBA00023159"/>
    </source>
</evidence>
<dbReference type="STRING" id="526224.Bmur_0686"/>
<keyword evidence="4" id="KW-0010">Activator</keyword>
<dbReference type="InterPro" id="IPR013011">
    <property type="entry name" value="PTS_EIIB_2"/>
</dbReference>
<feature type="domain" description="PRD" evidence="8">
    <location>
        <begin position="173"/>
        <end position="278"/>
    </location>
</feature>
<feature type="domain" description="PRD" evidence="8">
    <location>
        <begin position="283"/>
        <end position="390"/>
    </location>
</feature>
<gene>
    <name evidence="9" type="ordered locus">Bmur_0686</name>
</gene>
<protein>
    <submittedName>
        <fullName evidence="9">PTS modulated transcriptional regulator, MtlR family</fullName>
    </submittedName>
</protein>
<dbReference type="InterPro" id="IPR007737">
    <property type="entry name" value="Mga_HTH"/>
</dbReference>
<evidence type="ECO:0000313" key="9">
    <source>
        <dbReference type="EMBL" id="ADG70786.1"/>
    </source>
</evidence>
<evidence type="ECO:0000256" key="3">
    <source>
        <dbReference type="ARBA" id="ARBA00023015"/>
    </source>
</evidence>
<dbReference type="InterPro" id="IPR036095">
    <property type="entry name" value="PTS_EIIB-like_sf"/>
</dbReference>
<dbReference type="InterPro" id="IPR011608">
    <property type="entry name" value="PRD"/>
</dbReference>
<feature type="domain" description="PTS EIIB type-2" evidence="7">
    <location>
        <begin position="395"/>
        <end position="486"/>
    </location>
</feature>
<dbReference type="Gene3D" id="3.40.930.10">
    <property type="entry name" value="Mannitol-specific EII, Chain A"/>
    <property type="match status" value="1"/>
</dbReference>
<dbReference type="InterPro" id="IPR050661">
    <property type="entry name" value="BglG_antiterminators"/>
</dbReference>
<dbReference type="Gene3D" id="1.10.1790.10">
    <property type="entry name" value="PRD domain"/>
    <property type="match status" value="2"/>
</dbReference>
<dbReference type="SUPFAM" id="SSF63520">
    <property type="entry name" value="PTS-regulatory domain, PRD"/>
    <property type="match status" value="2"/>
</dbReference>
<evidence type="ECO:0000256" key="5">
    <source>
        <dbReference type="ARBA" id="ARBA00023163"/>
    </source>
</evidence>
<reference evidence="9 10" key="1">
    <citation type="journal article" date="2010" name="Stand. Genomic Sci.">
        <title>Complete genome sequence of Brachyspira murdochii type strain (56-150).</title>
        <authorList>
            <person name="Pati A."/>
            <person name="Sikorski J."/>
            <person name="Gronow S."/>
            <person name="Munk C."/>
            <person name="Lapidus A."/>
            <person name="Copeland A."/>
            <person name="Glavina Del Tio T."/>
            <person name="Nolan M."/>
            <person name="Lucas S."/>
            <person name="Chen F."/>
            <person name="Tice H."/>
            <person name="Cheng J.F."/>
            <person name="Han C."/>
            <person name="Detter J.C."/>
            <person name="Bruce D."/>
            <person name="Tapia R."/>
            <person name="Goodwin L."/>
            <person name="Pitluck S."/>
            <person name="Liolios K."/>
            <person name="Ivanova N."/>
            <person name="Mavromatis K."/>
            <person name="Mikhailova N."/>
            <person name="Chen A."/>
            <person name="Palaniappan K."/>
            <person name="Land M."/>
            <person name="Hauser L."/>
            <person name="Chang Y.J."/>
            <person name="Jeffries C.D."/>
            <person name="Spring S."/>
            <person name="Rohde M."/>
            <person name="Goker M."/>
            <person name="Bristow J."/>
            <person name="Eisen J.A."/>
            <person name="Markowitz V."/>
            <person name="Hugenholtz P."/>
            <person name="Kyrpides N.C."/>
            <person name="Klenk H.P."/>
        </authorList>
    </citation>
    <scope>NUCLEOTIDE SEQUENCE [LARGE SCALE GENOMIC DNA]</scope>
    <source>
        <strain evidence="10">ATCC 51284 / DSM 12563 / 56-150</strain>
    </source>
</reference>
<name>D5U7J8_BRAM5</name>
<dbReference type="GO" id="GO:0009401">
    <property type="term" value="P:phosphoenolpyruvate-dependent sugar phosphotransferase system"/>
    <property type="evidence" value="ECO:0007669"/>
    <property type="project" value="InterPro"/>
</dbReference>
<keyword evidence="2" id="KW-0677">Repeat</keyword>
<dbReference type="GO" id="GO:0008982">
    <property type="term" value="F:protein-N(PI)-phosphohistidine-sugar phosphotransferase activity"/>
    <property type="evidence" value="ECO:0007669"/>
    <property type="project" value="InterPro"/>
</dbReference>
<evidence type="ECO:0000256" key="2">
    <source>
        <dbReference type="ARBA" id="ARBA00022737"/>
    </source>
</evidence>
<dbReference type="PANTHER" id="PTHR30185:SF13">
    <property type="entry name" value="LICABCH OPERON REGULATOR-RELATED"/>
    <property type="match status" value="1"/>
</dbReference>
<dbReference type="PANTHER" id="PTHR30185">
    <property type="entry name" value="CRYPTIC BETA-GLUCOSIDE BGL OPERON ANTITERMINATOR"/>
    <property type="match status" value="1"/>
</dbReference>
<dbReference type="Gene3D" id="3.40.50.2300">
    <property type="match status" value="1"/>
</dbReference>
<sequence>MIYNIFMKNKYIKEILSILSAESYITAEKLAKELNVSEKTIRIKIQELNNDLEKTGVKIVSKPRYGYTLLCDDNNKDIKAISFNTVNDFEYRVKYIFEYLINNNDEYIKSDTLSEALDISKTTLTNTLKIIEDNIKYYNIKIERRPNYGIRIIGNEFDIRNCIIDYYLKQYIHDEKYINKSIEKFVIDFIKDNDIKLSEINLENFILYILVSIERIKMGKVIDCYDKDILKDIKEEELKLANQLAEILEKESNIKFNEAEKIFIAIHIASKSLLISSENSNFIIQNKLDNIVQEILDLVYSNLKIDLRNNLNLRLLLNHHMIPLDIRIRYNVLQKNPMLCDIKSNYGLSYLIASEANTVLKSYYKKEISDDEIGYLALLFQIALEENSNEEKNKINILIVCGSGKTTSKLLMYKYKKEFADYIDNIYTTDLIMLKDFDFSKVNYIFSTVPINFRVPLPIVQIGLFLENTDIINVKNALELSKNDFLNDYYNKDLFSLDIKGNSRDEIIKNICINIKKYIDIPDNFYDSVMKREDLSETDFGNLVAIPHPFDILTEKTFVYVAVLEKPIIWYKNNVQVIFLVSISNNKDDNLQKFYQYTVDFLLNEESVIKLIENKTFDNLMYLLRNN</sequence>
<dbReference type="InterPro" id="IPR036634">
    <property type="entry name" value="PRD_sf"/>
</dbReference>
<dbReference type="AlphaFoldDB" id="D5U7J8"/>
<accession>D5U7J8</accession>
<dbReference type="Pfam" id="PF08279">
    <property type="entry name" value="HTH_11"/>
    <property type="match status" value="1"/>
</dbReference>
<evidence type="ECO:0000259" key="7">
    <source>
        <dbReference type="PROSITE" id="PS51099"/>
    </source>
</evidence>
<dbReference type="KEGG" id="brm:Bmur_0686"/>
<dbReference type="InterPro" id="IPR013196">
    <property type="entry name" value="HTH_11"/>
</dbReference>
<keyword evidence="3" id="KW-0805">Transcription regulation</keyword>
<keyword evidence="1" id="KW-0808">Transferase</keyword>
<dbReference type="Pfam" id="PF00874">
    <property type="entry name" value="PRD"/>
    <property type="match status" value="2"/>
</dbReference>